<organism evidence="2 3">
    <name type="scientific">Trifolium pratense</name>
    <name type="common">Red clover</name>
    <dbReference type="NCBI Taxonomy" id="57577"/>
    <lineage>
        <taxon>Eukaryota</taxon>
        <taxon>Viridiplantae</taxon>
        <taxon>Streptophyta</taxon>
        <taxon>Embryophyta</taxon>
        <taxon>Tracheophyta</taxon>
        <taxon>Spermatophyta</taxon>
        <taxon>Magnoliopsida</taxon>
        <taxon>eudicotyledons</taxon>
        <taxon>Gunneridae</taxon>
        <taxon>Pentapetalae</taxon>
        <taxon>rosids</taxon>
        <taxon>fabids</taxon>
        <taxon>Fabales</taxon>
        <taxon>Fabaceae</taxon>
        <taxon>Papilionoideae</taxon>
        <taxon>50 kb inversion clade</taxon>
        <taxon>NPAAA clade</taxon>
        <taxon>Hologalegina</taxon>
        <taxon>IRL clade</taxon>
        <taxon>Trifolieae</taxon>
        <taxon>Trifolium</taxon>
    </lineage>
</organism>
<dbReference type="Proteomes" id="UP000236291">
    <property type="component" value="Unassembled WGS sequence"/>
</dbReference>
<accession>A0A2K3LPK3</accession>
<sequence>MKQLMDDGGDMAEMSSSLELNEAPLGWKKKEKPPSNQ</sequence>
<feature type="region of interest" description="Disordered" evidence="1">
    <location>
        <begin position="1"/>
        <end position="37"/>
    </location>
</feature>
<comment type="caution">
    <text evidence="2">The sequence shown here is derived from an EMBL/GenBank/DDBJ whole genome shotgun (WGS) entry which is preliminary data.</text>
</comment>
<protein>
    <submittedName>
        <fullName evidence="2">Uncharacterized protein</fullName>
    </submittedName>
</protein>
<reference evidence="2 3" key="1">
    <citation type="journal article" date="2014" name="Am. J. Bot.">
        <title>Genome assembly and annotation for red clover (Trifolium pratense; Fabaceae).</title>
        <authorList>
            <person name="Istvanek J."/>
            <person name="Jaros M."/>
            <person name="Krenek A."/>
            <person name="Repkova J."/>
        </authorList>
    </citation>
    <scope>NUCLEOTIDE SEQUENCE [LARGE SCALE GENOMIC DNA]</scope>
    <source>
        <strain evidence="3">cv. Tatra</strain>
        <tissue evidence="2">Young leaves</tissue>
    </source>
</reference>
<proteinExistence type="predicted"/>
<reference evidence="2 3" key="2">
    <citation type="journal article" date="2017" name="Front. Plant Sci.">
        <title>Gene Classification and Mining of Molecular Markers Useful in Red Clover (Trifolium pratense) Breeding.</title>
        <authorList>
            <person name="Istvanek J."/>
            <person name="Dluhosova J."/>
            <person name="Dluhos P."/>
            <person name="Patkova L."/>
            <person name="Nedelnik J."/>
            <person name="Repkova J."/>
        </authorList>
    </citation>
    <scope>NUCLEOTIDE SEQUENCE [LARGE SCALE GENOMIC DNA]</scope>
    <source>
        <strain evidence="3">cv. Tatra</strain>
        <tissue evidence="2">Young leaves</tissue>
    </source>
</reference>
<dbReference type="AlphaFoldDB" id="A0A2K3LPK3"/>
<feature type="non-terminal residue" evidence="2">
    <location>
        <position position="37"/>
    </location>
</feature>
<gene>
    <name evidence="2" type="ORF">L195_g036472</name>
</gene>
<dbReference type="EMBL" id="ASHM01038011">
    <property type="protein sequence ID" value="PNX80471.1"/>
    <property type="molecule type" value="Genomic_DNA"/>
</dbReference>
<evidence type="ECO:0000313" key="3">
    <source>
        <dbReference type="Proteomes" id="UP000236291"/>
    </source>
</evidence>
<name>A0A2K3LPK3_TRIPR</name>
<evidence type="ECO:0000256" key="1">
    <source>
        <dbReference type="SAM" id="MobiDB-lite"/>
    </source>
</evidence>
<evidence type="ECO:0000313" key="2">
    <source>
        <dbReference type="EMBL" id="PNX80471.1"/>
    </source>
</evidence>